<gene>
    <name evidence="2" type="ORF">E1218_30235</name>
</gene>
<comment type="caution">
    <text evidence="2">The sequence shown here is derived from an EMBL/GenBank/DDBJ whole genome shotgun (WGS) entry which is preliminary data.</text>
</comment>
<keyword evidence="1" id="KW-0472">Membrane</keyword>
<feature type="transmembrane region" description="Helical" evidence="1">
    <location>
        <begin position="47"/>
        <end position="64"/>
    </location>
</feature>
<evidence type="ECO:0000256" key="1">
    <source>
        <dbReference type="SAM" id="Phobius"/>
    </source>
</evidence>
<dbReference type="AlphaFoldDB" id="A0A4R4WD96"/>
<dbReference type="OrthoDB" id="4328209at2"/>
<name>A0A4R4WD96_9ACTN</name>
<protein>
    <recommendedName>
        <fullName evidence="4">DUF4367 domain-containing protein</fullName>
    </recommendedName>
</protein>
<dbReference type="Proteomes" id="UP000295172">
    <property type="component" value="Unassembled WGS sequence"/>
</dbReference>
<reference evidence="2 3" key="1">
    <citation type="submission" date="2019-02" db="EMBL/GenBank/DDBJ databases">
        <title>Draft genome sequences of novel Actinobacteria.</title>
        <authorList>
            <person name="Sahin N."/>
            <person name="Ay H."/>
            <person name="Saygin H."/>
        </authorList>
    </citation>
    <scope>NUCLEOTIDE SEQUENCE [LARGE SCALE GENOMIC DNA]</scope>
    <source>
        <strain evidence="2 3">16K104</strain>
    </source>
</reference>
<proteinExistence type="predicted"/>
<keyword evidence="1" id="KW-0812">Transmembrane</keyword>
<dbReference type="EMBL" id="SMKR01000182">
    <property type="protein sequence ID" value="TDD16171.1"/>
    <property type="molecule type" value="Genomic_DNA"/>
</dbReference>
<keyword evidence="1" id="KW-1133">Transmembrane helix</keyword>
<dbReference type="RefSeq" id="WP_132326415.1">
    <property type="nucleotide sequence ID" value="NZ_SMKR01000182.1"/>
</dbReference>
<keyword evidence="3" id="KW-1185">Reference proteome</keyword>
<evidence type="ECO:0008006" key="4">
    <source>
        <dbReference type="Google" id="ProtNLM"/>
    </source>
</evidence>
<accession>A0A4R4WD96</accession>
<sequence>MSLDDELRALGRSAVVPPVDDDLTAAVLTRVADVPVRRSLKDRWRTFLALFLVLVAGAVATPPVRATVAEWLNIGGVRAQPVASAPTSTPTAPPAVTGQLSLAEAERVAGFEPAVPAELGTPKGVEASPAFVAIGWDGVRLEQFRAEVSPLYFKKYYRSLERVPEVNGYWFDTPHELVLVEPAGVERRVRVAGPTLVWVSAGVTFRLEGVSDKARAVELARGTS</sequence>
<evidence type="ECO:0000313" key="2">
    <source>
        <dbReference type="EMBL" id="TDD16171.1"/>
    </source>
</evidence>
<evidence type="ECO:0000313" key="3">
    <source>
        <dbReference type="Proteomes" id="UP000295172"/>
    </source>
</evidence>
<organism evidence="2 3">
    <name type="scientific">Kribbella turkmenica</name>
    <dbReference type="NCBI Taxonomy" id="2530375"/>
    <lineage>
        <taxon>Bacteria</taxon>
        <taxon>Bacillati</taxon>
        <taxon>Actinomycetota</taxon>
        <taxon>Actinomycetes</taxon>
        <taxon>Propionibacteriales</taxon>
        <taxon>Kribbellaceae</taxon>
        <taxon>Kribbella</taxon>
    </lineage>
</organism>